<dbReference type="PANTHER" id="PTHR47623">
    <property type="entry name" value="OS09G0287300 PROTEIN"/>
    <property type="match status" value="1"/>
</dbReference>
<dbReference type="CDD" id="cd07067">
    <property type="entry name" value="HP_PGM_like"/>
    <property type="match status" value="1"/>
</dbReference>
<gene>
    <name evidence="1" type="ORF">SAMN04488105_12729</name>
</gene>
<dbReference type="AlphaFoldDB" id="A0A1G7LV20"/>
<evidence type="ECO:0000313" key="2">
    <source>
        <dbReference type="Proteomes" id="UP000198994"/>
    </source>
</evidence>
<dbReference type="PANTHER" id="PTHR47623:SF1">
    <property type="entry name" value="OS09G0287300 PROTEIN"/>
    <property type="match status" value="1"/>
</dbReference>
<dbReference type="SMART" id="SM00855">
    <property type="entry name" value="PGAM"/>
    <property type="match status" value="1"/>
</dbReference>
<name>A0A1G7LV20_9RHOB</name>
<dbReference type="Pfam" id="PF00300">
    <property type="entry name" value="His_Phos_1"/>
    <property type="match status" value="1"/>
</dbReference>
<proteinExistence type="predicted"/>
<dbReference type="STRING" id="282683.SAMN04488105_12729"/>
<reference evidence="2" key="1">
    <citation type="submission" date="2016-10" db="EMBL/GenBank/DDBJ databases">
        <authorList>
            <person name="Varghese N."/>
            <person name="Submissions S."/>
        </authorList>
    </citation>
    <scope>NUCLEOTIDE SEQUENCE [LARGE SCALE GENOMIC DNA]</scope>
    <source>
        <strain evidence="2">DSM 10146</strain>
    </source>
</reference>
<dbReference type="Gene3D" id="3.40.50.1240">
    <property type="entry name" value="Phosphoglycerate mutase-like"/>
    <property type="match status" value="1"/>
</dbReference>
<dbReference type="EMBL" id="FNAV01000027">
    <property type="protein sequence ID" value="SDF53428.1"/>
    <property type="molecule type" value="Genomic_DNA"/>
</dbReference>
<dbReference type="Proteomes" id="UP000198994">
    <property type="component" value="Unassembled WGS sequence"/>
</dbReference>
<evidence type="ECO:0000313" key="1">
    <source>
        <dbReference type="EMBL" id="SDF53428.1"/>
    </source>
</evidence>
<dbReference type="InterPro" id="IPR029033">
    <property type="entry name" value="His_PPase_superfam"/>
</dbReference>
<organism evidence="1 2">
    <name type="scientific">Salipiger thiooxidans</name>
    <dbReference type="NCBI Taxonomy" id="282683"/>
    <lineage>
        <taxon>Bacteria</taxon>
        <taxon>Pseudomonadati</taxon>
        <taxon>Pseudomonadota</taxon>
        <taxon>Alphaproteobacteria</taxon>
        <taxon>Rhodobacterales</taxon>
        <taxon>Roseobacteraceae</taxon>
        <taxon>Salipiger</taxon>
    </lineage>
</organism>
<keyword evidence="2" id="KW-1185">Reference proteome</keyword>
<sequence length="166" mass="18375">MKRLILMRHAKSDWTTGGADHQRPLNKRGRKSAKALGDWLRAQGHVPDHGLCSTATRTRETLDLLGFDVPVTYEDRLYHAGPVAMTKSLSEAEGACVVMVGHNPGISGFAHELLTRPYHHPRFEDYPTGATLVAEFDIADWSELRPGTGEAMGFVIPRELLEESEA</sequence>
<dbReference type="SUPFAM" id="SSF53254">
    <property type="entry name" value="Phosphoglycerate mutase-like"/>
    <property type="match status" value="1"/>
</dbReference>
<accession>A0A1G7LV20</accession>
<dbReference type="RefSeq" id="WP_207545900.1">
    <property type="nucleotide sequence ID" value="NZ_FNAV01000027.1"/>
</dbReference>
<protein>
    <submittedName>
        <fullName evidence="1">Phosphohistidine phosphatase</fullName>
    </submittedName>
</protein>
<dbReference type="InterPro" id="IPR013078">
    <property type="entry name" value="His_Pase_superF_clade-1"/>
</dbReference>